<protein>
    <submittedName>
        <fullName evidence="1">Uncharacterized protein</fullName>
    </submittedName>
</protein>
<proteinExistence type="predicted"/>
<accession>A0A3Q7HMS3</accession>
<dbReference type="EnsemblPlants" id="Solyc08g062965.1.1">
    <property type="protein sequence ID" value="Solyc08g062965.1.1"/>
    <property type="gene ID" value="Solyc08g062965.1"/>
</dbReference>
<sequence length="69" mass="7860">MSLLSQAFMLGPAEIASKKITDAKFAKKFQVVLKELQKAQRLAAEKDTSHSPFIPQVVLHSRYIFYVQH</sequence>
<dbReference type="AlphaFoldDB" id="A0A3Q7HMS3"/>
<dbReference type="Gene3D" id="1.20.58.70">
    <property type="match status" value="1"/>
</dbReference>
<evidence type="ECO:0000313" key="2">
    <source>
        <dbReference type="Proteomes" id="UP000004994"/>
    </source>
</evidence>
<keyword evidence="2" id="KW-1185">Reference proteome</keyword>
<organism evidence="1">
    <name type="scientific">Solanum lycopersicum</name>
    <name type="common">Tomato</name>
    <name type="synonym">Lycopersicon esculentum</name>
    <dbReference type="NCBI Taxonomy" id="4081"/>
    <lineage>
        <taxon>Eukaryota</taxon>
        <taxon>Viridiplantae</taxon>
        <taxon>Streptophyta</taxon>
        <taxon>Embryophyta</taxon>
        <taxon>Tracheophyta</taxon>
        <taxon>Spermatophyta</taxon>
        <taxon>Magnoliopsida</taxon>
        <taxon>eudicotyledons</taxon>
        <taxon>Gunneridae</taxon>
        <taxon>Pentapetalae</taxon>
        <taxon>asterids</taxon>
        <taxon>lamiids</taxon>
        <taxon>Solanales</taxon>
        <taxon>Solanaceae</taxon>
        <taxon>Solanoideae</taxon>
        <taxon>Solaneae</taxon>
        <taxon>Solanum</taxon>
        <taxon>Solanum subgen. Lycopersicon</taxon>
    </lineage>
</organism>
<dbReference type="Gramene" id="Solyc08g062965.1.1">
    <property type="protein sequence ID" value="Solyc08g062965.1.1"/>
    <property type="gene ID" value="Solyc08g062965.1"/>
</dbReference>
<reference evidence="1" key="1">
    <citation type="journal article" date="2012" name="Nature">
        <title>The tomato genome sequence provides insights into fleshy fruit evolution.</title>
        <authorList>
            <consortium name="Tomato Genome Consortium"/>
        </authorList>
    </citation>
    <scope>NUCLEOTIDE SEQUENCE [LARGE SCALE GENOMIC DNA]</scope>
    <source>
        <strain evidence="1">cv. Heinz 1706</strain>
    </source>
</reference>
<evidence type="ECO:0000313" key="1">
    <source>
        <dbReference type="EnsemblPlants" id="Solyc08g062965.1.1"/>
    </source>
</evidence>
<reference evidence="1" key="2">
    <citation type="submission" date="2019-01" db="UniProtKB">
        <authorList>
            <consortium name="EnsemblPlants"/>
        </authorList>
    </citation>
    <scope>IDENTIFICATION</scope>
    <source>
        <strain evidence="1">cv. Heinz 1706</strain>
    </source>
</reference>
<dbReference type="Proteomes" id="UP000004994">
    <property type="component" value="Chromosome 8"/>
</dbReference>
<name>A0A3Q7HMS3_SOLLC</name>
<dbReference type="STRING" id="4081.A0A3Q7HMS3"/>
<dbReference type="InParanoid" id="A0A3Q7HMS3"/>